<name>A0ABY6KK72_9ARAC</name>
<gene>
    <name evidence="1" type="ORF">LAZ67_6002992</name>
</gene>
<sequence length="126" mass="14467">MPAIEILCVLKYFNAKVGDGGDIVREELRVIGRWGWERETKKKTETYRFLLGQGPLDLQNGLPTSQTTLIKMAFAWRISPSGWKTSIKDLKTYPGMDYGTDHMTFISELCSKLQKCNTRRMRTSSK</sequence>
<reference evidence="1 2" key="1">
    <citation type="submission" date="2022-01" db="EMBL/GenBank/DDBJ databases">
        <title>A chromosomal length assembly of Cordylochernes scorpioides.</title>
        <authorList>
            <person name="Zeh D."/>
            <person name="Zeh J."/>
        </authorList>
    </citation>
    <scope>NUCLEOTIDE SEQUENCE [LARGE SCALE GENOMIC DNA]</scope>
    <source>
        <strain evidence="1">IN4F17</strain>
        <tissue evidence="1">Whole Body</tissue>
    </source>
</reference>
<dbReference type="Proteomes" id="UP001235939">
    <property type="component" value="Chromosome 06"/>
</dbReference>
<accession>A0ABY6KK72</accession>
<proteinExistence type="predicted"/>
<evidence type="ECO:0000313" key="1">
    <source>
        <dbReference type="EMBL" id="UYV69254.1"/>
    </source>
</evidence>
<evidence type="ECO:0000313" key="2">
    <source>
        <dbReference type="Proteomes" id="UP001235939"/>
    </source>
</evidence>
<dbReference type="EMBL" id="CP092868">
    <property type="protein sequence ID" value="UYV69254.1"/>
    <property type="molecule type" value="Genomic_DNA"/>
</dbReference>
<protein>
    <submittedName>
        <fullName evidence="1">Uncharacterized protein</fullName>
    </submittedName>
</protein>
<keyword evidence="2" id="KW-1185">Reference proteome</keyword>
<organism evidence="1 2">
    <name type="scientific">Cordylochernes scorpioides</name>
    <dbReference type="NCBI Taxonomy" id="51811"/>
    <lineage>
        <taxon>Eukaryota</taxon>
        <taxon>Metazoa</taxon>
        <taxon>Ecdysozoa</taxon>
        <taxon>Arthropoda</taxon>
        <taxon>Chelicerata</taxon>
        <taxon>Arachnida</taxon>
        <taxon>Pseudoscorpiones</taxon>
        <taxon>Cheliferoidea</taxon>
        <taxon>Chernetidae</taxon>
        <taxon>Cordylochernes</taxon>
    </lineage>
</organism>